<feature type="domain" description="AsmA" evidence="2">
    <location>
        <begin position="182"/>
        <end position="537"/>
    </location>
</feature>
<dbReference type="EMBL" id="LT907782">
    <property type="protein sequence ID" value="SNX59324.1"/>
    <property type="molecule type" value="Genomic_DNA"/>
</dbReference>
<dbReference type="GO" id="GO:0090313">
    <property type="term" value="P:regulation of protein targeting to membrane"/>
    <property type="evidence" value="ECO:0007669"/>
    <property type="project" value="TreeGrafter"/>
</dbReference>
<reference evidence="3 4" key="1">
    <citation type="submission" date="2017-08" db="EMBL/GenBank/DDBJ databases">
        <authorList>
            <person name="de Groot N.N."/>
        </authorList>
    </citation>
    <scope>NUCLEOTIDE SEQUENCE [LARGE SCALE GENOMIC DNA]</scope>
    <source>
        <strain evidence="3 4">Nm15</strain>
    </source>
</reference>
<sequence length="654" mass="71725">MNAVRWIGISFFALFFLLVLLISLQNWNWARAIVAQQISDLTDRDFTINGNLTVDWSLTPHIRLEQIQFENAAWSKQPNMLELAALDVRIDLIELIKGRMLFPEIILTRPHIILQKSPQGEANWEFTADTGNPESKTDIPLIERLRITEGRLVYQDFSVDTEIITTLATIKEAAHEEEFTKLYAEGKLKGHPLQINLKAGPLVALREADIPYPLTLSLQTGKTRVKVKGTVMQPLQLKGLDLQFAIQGPNPELLSPILGLPMPSLPPYRLEGDLSHHGHTWQISNLNGQVGDSDLAGMISVKLSETVPFIQADLRSKTIDLDDIGPLIGLAPDTGAGETASSAQEKKAKEETKNPFVLPDDSIDFKELQAINAEITLRSRQVKSKLPVDDLFLQVIIDDGHLKLAPLNFGVATGNIRTRLELNTRTQPAKSKIETEIRHVQLGEVLRRFEIADDSAGLIGGQGIFWLTGNSVAEMSASADGGLLMIMTGGQLDDLLVELAGLDVGEALVALFDKDDDGKINCAYVDLPINGGVMNMDNFIVDTQDTLFLSKGTIDLNNEELDLIIDPKPKDLSIFSARAPLHIAGTFKKPTFTPGASAILRGAASLALLPSAPIVSLYSFIQEEQEDKQTGGEENIRCGGLIGAINEARKKKAL</sequence>
<feature type="region of interest" description="Disordered" evidence="1">
    <location>
        <begin position="332"/>
        <end position="352"/>
    </location>
</feature>
<protein>
    <recommendedName>
        <fullName evidence="2">AsmA domain-containing protein</fullName>
    </recommendedName>
</protein>
<accession>A0A285BVK4</accession>
<dbReference type="InterPro" id="IPR007844">
    <property type="entry name" value="AsmA"/>
</dbReference>
<feature type="domain" description="AsmA" evidence="2">
    <location>
        <begin position="1"/>
        <end position="133"/>
    </location>
</feature>
<dbReference type="InterPro" id="IPR052894">
    <property type="entry name" value="AsmA-related"/>
</dbReference>
<dbReference type="Pfam" id="PF05170">
    <property type="entry name" value="AsmA"/>
    <property type="match status" value="2"/>
</dbReference>
<dbReference type="GO" id="GO:0005886">
    <property type="term" value="C:plasma membrane"/>
    <property type="evidence" value="ECO:0007669"/>
    <property type="project" value="TreeGrafter"/>
</dbReference>
<dbReference type="RefSeq" id="WP_096292074.1">
    <property type="nucleotide sequence ID" value="NZ_LT907782.1"/>
</dbReference>
<proteinExistence type="predicted"/>
<gene>
    <name evidence="3" type="ORF">SAMN06296273_0762</name>
</gene>
<organism evidence="3 4">
    <name type="scientific">Nitrosomonas ureae</name>
    <dbReference type="NCBI Taxonomy" id="44577"/>
    <lineage>
        <taxon>Bacteria</taxon>
        <taxon>Pseudomonadati</taxon>
        <taxon>Pseudomonadota</taxon>
        <taxon>Betaproteobacteria</taxon>
        <taxon>Nitrosomonadales</taxon>
        <taxon>Nitrosomonadaceae</taxon>
        <taxon>Nitrosomonas</taxon>
    </lineage>
</organism>
<evidence type="ECO:0000313" key="3">
    <source>
        <dbReference type="EMBL" id="SNX59324.1"/>
    </source>
</evidence>
<evidence type="ECO:0000259" key="2">
    <source>
        <dbReference type="Pfam" id="PF05170"/>
    </source>
</evidence>
<evidence type="ECO:0000256" key="1">
    <source>
        <dbReference type="SAM" id="MobiDB-lite"/>
    </source>
</evidence>
<dbReference type="Proteomes" id="UP000242498">
    <property type="component" value="Chromosome I"/>
</dbReference>
<dbReference type="PANTHER" id="PTHR30441:SF9">
    <property type="entry name" value="ASMA FAMILY PROTEIN YHJG"/>
    <property type="match status" value="1"/>
</dbReference>
<evidence type="ECO:0000313" key="4">
    <source>
        <dbReference type="Proteomes" id="UP000242498"/>
    </source>
</evidence>
<name>A0A285BVK4_9PROT</name>
<dbReference type="AlphaFoldDB" id="A0A285BVK4"/>
<dbReference type="OrthoDB" id="5749006at2"/>
<dbReference type="PANTHER" id="PTHR30441">
    <property type="entry name" value="DUF748 DOMAIN-CONTAINING PROTEIN"/>
    <property type="match status" value="1"/>
</dbReference>